<gene>
    <name evidence="1" type="ORF">NPE20_20430</name>
</gene>
<evidence type="ECO:0000313" key="1">
    <source>
        <dbReference type="EMBL" id="MCQ6960359.1"/>
    </source>
</evidence>
<organism evidence="1 2">
    <name type="scientific">Mucilaginibacter aquariorum</name>
    <dbReference type="NCBI Taxonomy" id="2967225"/>
    <lineage>
        <taxon>Bacteria</taxon>
        <taxon>Pseudomonadati</taxon>
        <taxon>Bacteroidota</taxon>
        <taxon>Sphingobacteriia</taxon>
        <taxon>Sphingobacteriales</taxon>
        <taxon>Sphingobacteriaceae</taxon>
        <taxon>Mucilaginibacter</taxon>
    </lineage>
</organism>
<dbReference type="Proteomes" id="UP001204376">
    <property type="component" value="Unassembled WGS sequence"/>
</dbReference>
<sequence>MNVPRYLIVPILAAAISSCQQKRAPESIDTTAENADTTVLDKTKVADTTAIEMPGDKPVPLAQLIVPGISVGQAAINESSEVVHKKLGKPDAGDAAMGKSVSIWYANHDTTGYVTQMYFSRDMGNDETSRVKQIRVTSPLFKVNNKIYTGVPFKIAESVYKLKKTATFEDKGGKCSLYDDVKGGIGFEVDDKGIITGIVVHETGREATGTYLAFFSNLKPIK</sequence>
<dbReference type="PROSITE" id="PS51257">
    <property type="entry name" value="PROKAR_LIPOPROTEIN"/>
    <property type="match status" value="1"/>
</dbReference>
<protein>
    <submittedName>
        <fullName evidence="1">Uncharacterized protein</fullName>
    </submittedName>
</protein>
<name>A0ABT1T6U9_9SPHI</name>
<dbReference type="RefSeq" id="WP_256540542.1">
    <property type="nucleotide sequence ID" value="NZ_JANHOH010000007.1"/>
</dbReference>
<dbReference type="EMBL" id="JANHOH010000007">
    <property type="protein sequence ID" value="MCQ6960359.1"/>
    <property type="molecule type" value="Genomic_DNA"/>
</dbReference>
<reference evidence="1 2" key="1">
    <citation type="submission" date="2022-07" db="EMBL/GenBank/DDBJ databases">
        <title>Mucilaginibacter sp. JC4.</title>
        <authorList>
            <person name="Le V."/>
            <person name="Ko S.-R."/>
            <person name="Ahn C.-Y."/>
            <person name="Oh H.-M."/>
        </authorList>
    </citation>
    <scope>NUCLEOTIDE SEQUENCE [LARGE SCALE GENOMIC DNA]</scope>
    <source>
        <strain evidence="1 2">JC4</strain>
    </source>
</reference>
<evidence type="ECO:0000313" key="2">
    <source>
        <dbReference type="Proteomes" id="UP001204376"/>
    </source>
</evidence>
<keyword evidence="2" id="KW-1185">Reference proteome</keyword>
<accession>A0ABT1T6U9</accession>
<proteinExistence type="predicted"/>
<comment type="caution">
    <text evidence="1">The sequence shown here is derived from an EMBL/GenBank/DDBJ whole genome shotgun (WGS) entry which is preliminary data.</text>
</comment>